<organism evidence="13 14">
    <name type="scientific">[Phormidium ambiguum] IAM M-71</name>
    <dbReference type="NCBI Taxonomy" id="454136"/>
    <lineage>
        <taxon>Bacteria</taxon>
        <taxon>Bacillati</taxon>
        <taxon>Cyanobacteriota</taxon>
        <taxon>Cyanophyceae</taxon>
        <taxon>Oscillatoriophycideae</taxon>
        <taxon>Aerosakkonematales</taxon>
        <taxon>Aerosakkonemataceae</taxon>
        <taxon>Floridanema</taxon>
    </lineage>
</organism>
<dbReference type="SUPFAM" id="SSF55874">
    <property type="entry name" value="ATPase domain of HSP90 chaperone/DNA topoisomerase II/histidine kinase"/>
    <property type="match status" value="1"/>
</dbReference>
<dbReference type="Gene3D" id="3.30.450.270">
    <property type="match status" value="1"/>
</dbReference>
<dbReference type="SUPFAM" id="SSF55785">
    <property type="entry name" value="PYP-like sensor domain (PAS domain)"/>
    <property type="match status" value="1"/>
</dbReference>
<dbReference type="Gene3D" id="1.10.287.130">
    <property type="match status" value="1"/>
</dbReference>
<keyword evidence="6" id="KW-0716">Sensory transduction</keyword>
<keyword evidence="5" id="KW-0597">Phosphoprotein</keyword>
<dbReference type="EC" id="2.7.13.3" evidence="3"/>
<evidence type="ECO:0000259" key="12">
    <source>
        <dbReference type="PROSITE" id="PS50109"/>
    </source>
</evidence>
<dbReference type="AlphaFoldDB" id="A0A1U7I4E0"/>
<reference evidence="13 14" key="1">
    <citation type="submission" date="2016-11" db="EMBL/GenBank/DDBJ databases">
        <title>Draft Genome Sequences of Nine Cyanobacterial Strains from Diverse Habitats.</title>
        <authorList>
            <person name="Zhu T."/>
            <person name="Hou S."/>
            <person name="Lu X."/>
            <person name="Hess W.R."/>
        </authorList>
    </citation>
    <scope>NUCLEOTIDE SEQUENCE [LARGE SCALE GENOMIC DNA]</scope>
    <source>
        <strain evidence="13 14">IAM M-71</strain>
    </source>
</reference>
<dbReference type="InterPro" id="IPR003018">
    <property type="entry name" value="GAF"/>
</dbReference>
<feature type="domain" description="Phytochrome chromophore attachment site" evidence="11">
    <location>
        <begin position="153"/>
        <end position="311"/>
    </location>
</feature>
<dbReference type="Gene3D" id="3.30.450.40">
    <property type="match status" value="1"/>
</dbReference>
<dbReference type="InterPro" id="IPR016132">
    <property type="entry name" value="Phyto_chromo_attachment"/>
</dbReference>
<evidence type="ECO:0000256" key="9">
    <source>
        <dbReference type="ARBA" id="ARBA00022991"/>
    </source>
</evidence>
<evidence type="ECO:0000256" key="1">
    <source>
        <dbReference type="ARBA" id="ARBA00000085"/>
    </source>
</evidence>
<dbReference type="GO" id="GO:0009881">
    <property type="term" value="F:photoreceptor activity"/>
    <property type="evidence" value="ECO:0007669"/>
    <property type="project" value="UniProtKB-KW"/>
</dbReference>
<dbReference type="InterPro" id="IPR029016">
    <property type="entry name" value="GAF-like_dom_sf"/>
</dbReference>
<dbReference type="GO" id="GO:0009584">
    <property type="term" value="P:detection of visible light"/>
    <property type="evidence" value="ECO:0007669"/>
    <property type="project" value="InterPro"/>
</dbReference>
<evidence type="ECO:0000313" key="13">
    <source>
        <dbReference type="EMBL" id="OKH31052.1"/>
    </source>
</evidence>
<dbReference type="CDD" id="cd16921">
    <property type="entry name" value="HATPase_FilI-like"/>
    <property type="match status" value="1"/>
</dbReference>
<dbReference type="InterPro" id="IPR005467">
    <property type="entry name" value="His_kinase_dom"/>
</dbReference>
<dbReference type="SMART" id="SM00065">
    <property type="entry name" value="GAF"/>
    <property type="match status" value="1"/>
</dbReference>
<dbReference type="Pfam" id="PF00360">
    <property type="entry name" value="PHY"/>
    <property type="match status" value="1"/>
</dbReference>
<dbReference type="InterPro" id="IPR036097">
    <property type="entry name" value="HisK_dim/P_sf"/>
</dbReference>
<feature type="domain" description="Histidine kinase" evidence="12">
    <location>
        <begin position="536"/>
        <end position="750"/>
    </location>
</feature>
<keyword evidence="9" id="KW-0157">Chromophore</keyword>
<dbReference type="GO" id="GO:0000155">
    <property type="term" value="F:phosphorelay sensor kinase activity"/>
    <property type="evidence" value="ECO:0007669"/>
    <property type="project" value="InterPro"/>
</dbReference>
<dbReference type="InterPro" id="IPR003661">
    <property type="entry name" value="HisK_dim/P_dom"/>
</dbReference>
<dbReference type="OrthoDB" id="9760752at2"/>
<dbReference type="EMBL" id="MRCE01000055">
    <property type="protein sequence ID" value="OKH31052.1"/>
    <property type="molecule type" value="Genomic_DNA"/>
</dbReference>
<dbReference type="PANTHER" id="PTHR43304">
    <property type="entry name" value="PHYTOCHROME-LIKE PROTEIN CPH1"/>
    <property type="match status" value="1"/>
</dbReference>
<accession>A0A1U7I4E0</accession>
<dbReference type="InterPro" id="IPR003594">
    <property type="entry name" value="HATPase_dom"/>
</dbReference>
<evidence type="ECO:0000256" key="6">
    <source>
        <dbReference type="ARBA" id="ARBA00022606"/>
    </source>
</evidence>
<dbReference type="PROSITE" id="PS50046">
    <property type="entry name" value="PHYTOCHROME_2"/>
    <property type="match status" value="1"/>
</dbReference>
<evidence type="ECO:0000256" key="3">
    <source>
        <dbReference type="ARBA" id="ARBA00012438"/>
    </source>
</evidence>
<evidence type="ECO:0000256" key="7">
    <source>
        <dbReference type="ARBA" id="ARBA00022679"/>
    </source>
</evidence>
<dbReference type="PRINTS" id="PR01033">
    <property type="entry name" value="PHYTOCHROME"/>
</dbReference>
<dbReference type="Pfam" id="PF00512">
    <property type="entry name" value="HisKA"/>
    <property type="match status" value="1"/>
</dbReference>
<proteinExistence type="inferred from homology"/>
<evidence type="ECO:0000256" key="4">
    <source>
        <dbReference type="ARBA" id="ARBA00022543"/>
    </source>
</evidence>
<evidence type="ECO:0000256" key="5">
    <source>
        <dbReference type="ARBA" id="ARBA00022553"/>
    </source>
</evidence>
<dbReference type="InterPro" id="IPR001294">
    <property type="entry name" value="Phytochrome"/>
</dbReference>
<dbReference type="InterPro" id="IPR043150">
    <property type="entry name" value="Phytochrome_PHY_sf"/>
</dbReference>
<dbReference type="SMART" id="SM00387">
    <property type="entry name" value="HATPase_c"/>
    <property type="match status" value="1"/>
</dbReference>
<dbReference type="Pfam" id="PF08446">
    <property type="entry name" value="PAS_2"/>
    <property type="match status" value="1"/>
</dbReference>
<dbReference type="Pfam" id="PF01590">
    <property type="entry name" value="GAF"/>
    <property type="match status" value="1"/>
</dbReference>
<dbReference type="Pfam" id="PF02518">
    <property type="entry name" value="HATPase_c"/>
    <property type="match status" value="1"/>
</dbReference>
<evidence type="ECO:0000256" key="2">
    <source>
        <dbReference type="ARBA" id="ARBA00006402"/>
    </source>
</evidence>
<comment type="similarity">
    <text evidence="2">In the N-terminal section; belongs to the phytochrome family.</text>
</comment>
<protein>
    <recommendedName>
        <fullName evidence="3">histidine kinase</fullName>
        <ecNumber evidence="3">2.7.13.3</ecNumber>
    </recommendedName>
</protein>
<dbReference type="InterPro" id="IPR013515">
    <property type="entry name" value="Phytochrome_cen-reg"/>
</dbReference>
<name>A0A1U7I4E0_9CYAN</name>
<dbReference type="Gene3D" id="3.30.450.20">
    <property type="entry name" value="PAS domain"/>
    <property type="match status" value="1"/>
</dbReference>
<comment type="caution">
    <text evidence="13">The sequence shown here is derived from an EMBL/GenBank/DDBJ whole genome shotgun (WGS) entry which is preliminary data.</text>
</comment>
<dbReference type="SMART" id="SM00388">
    <property type="entry name" value="HisKA"/>
    <property type="match status" value="1"/>
</dbReference>
<gene>
    <name evidence="13" type="ORF">NIES2119_29645</name>
</gene>
<evidence type="ECO:0000259" key="11">
    <source>
        <dbReference type="PROSITE" id="PS50046"/>
    </source>
</evidence>
<dbReference type="Gene3D" id="3.30.565.10">
    <property type="entry name" value="Histidine kinase-like ATPase, C-terminal domain"/>
    <property type="match status" value="1"/>
</dbReference>
<dbReference type="STRING" id="454136.NIES2119_29645"/>
<evidence type="ECO:0000313" key="14">
    <source>
        <dbReference type="Proteomes" id="UP000185860"/>
    </source>
</evidence>
<dbReference type="FunFam" id="3.30.565.10:FF:000006">
    <property type="entry name" value="Sensor histidine kinase WalK"/>
    <property type="match status" value="1"/>
</dbReference>
<dbReference type="SUPFAM" id="SSF47384">
    <property type="entry name" value="Homodimeric domain of signal transducing histidine kinase"/>
    <property type="match status" value="1"/>
</dbReference>
<dbReference type="InterPro" id="IPR036890">
    <property type="entry name" value="HATPase_C_sf"/>
</dbReference>
<dbReference type="Proteomes" id="UP000185860">
    <property type="component" value="Unassembled WGS sequence"/>
</dbReference>
<keyword evidence="4" id="KW-0600">Photoreceptor protein</keyword>
<dbReference type="CDD" id="cd00082">
    <property type="entry name" value="HisKA"/>
    <property type="match status" value="1"/>
</dbReference>
<comment type="catalytic activity">
    <reaction evidence="1">
        <text>ATP + protein L-histidine = ADP + protein N-phospho-L-histidine.</text>
        <dbReference type="EC" id="2.7.13.3"/>
    </reaction>
</comment>
<keyword evidence="7" id="KW-0808">Transferase</keyword>
<keyword evidence="8" id="KW-0418">Kinase</keyword>
<dbReference type="PROSITE" id="PS50109">
    <property type="entry name" value="HIS_KIN"/>
    <property type="match status" value="1"/>
</dbReference>
<dbReference type="InterPro" id="IPR035965">
    <property type="entry name" value="PAS-like_dom_sf"/>
</dbReference>
<dbReference type="PANTHER" id="PTHR43304:SF1">
    <property type="entry name" value="PAC DOMAIN-CONTAINING PROTEIN"/>
    <property type="match status" value="1"/>
</dbReference>
<dbReference type="GO" id="GO:0006355">
    <property type="term" value="P:regulation of DNA-templated transcription"/>
    <property type="evidence" value="ECO:0007669"/>
    <property type="project" value="InterPro"/>
</dbReference>
<evidence type="ECO:0000256" key="10">
    <source>
        <dbReference type="ARBA" id="ARBA00023170"/>
    </source>
</evidence>
<keyword evidence="10" id="KW-0675">Receptor</keyword>
<dbReference type="InterPro" id="IPR013654">
    <property type="entry name" value="PAS_2"/>
</dbReference>
<dbReference type="InterPro" id="IPR052162">
    <property type="entry name" value="Sensor_kinase/Photoreceptor"/>
</dbReference>
<evidence type="ECO:0000256" key="8">
    <source>
        <dbReference type="ARBA" id="ARBA00022777"/>
    </source>
</evidence>
<dbReference type="SUPFAM" id="SSF55781">
    <property type="entry name" value="GAF domain-like"/>
    <property type="match status" value="2"/>
</dbReference>
<sequence length="777" mass="88486">MTAINLETQEINLASLKQPQIHTLTQIQPHGVLLVLQEPELTILQVSTNCSTAFGIPAEQVLGKSLEEILDTFQIEQFKVGLAQENLDIINPTKVWVRRKGDDYLVFDAVFHRSSDGFLVLELEPALTQESIPFLSFYHLAKASIGQLEATSNLQDFCQIIVREVRKVTGCDRVMLYKFDEDGHGEVIAEEKVAEMEPYLGLHYPESDIPQPARKMFLSNWIRVIPNSQAEPVALYPSNNPITNQPIDLTLSILRSPYSCHLEYLHNMGVGASLTISLMKDQKLWGLIACHHRTPKYIPYELRKACEFLGRVIFAEISTREEEADYNYRMKLSQVQSMLIEYMSQSDNFIGGLVNHQTNLLDLADAKGAAICFNGHWTTIGRTPPETELNYLVQWLGKTVEDEVFYTDSLPLIYSDAERFKDLASGLLAIPISKRSYVLWFRPEVLQTVNWGGDPNNAYELHESENKLRLCPRKSFELWKETVRLKSLPWKQVEVKAALELRKAIVNIVLRQAEELALLAQDLERSNSELKKFAYIASHDLQEPLNQVANYVQLLEMRYNEELDQDGKEFIDFAVEGVSLMQTLIDDVLAYSKVDLKGIEWELTDLELALDRALSNLRGRIAETNAKITFDSMPTIVADGTQLMQLFQNLIGNAIKFQKKDEPPQIHIGVQRQEDDWLFTVKDNGIGIDPQFSDRIFVIFQRLHTRDEYPGSGMGLAICKKIVECHRGRIWVESELGKGAAFCFTIPVGGRDSAKAILRERNHANGNKLQKNLFDRR</sequence>